<organism evidence="7">
    <name type="scientific">Emiliania huxleyi</name>
    <name type="common">Coccolithophore</name>
    <name type="synonym">Pontosphaera huxleyi</name>
    <dbReference type="NCBI Taxonomy" id="2903"/>
    <lineage>
        <taxon>Eukaryota</taxon>
        <taxon>Haptista</taxon>
        <taxon>Haptophyta</taxon>
        <taxon>Prymnesiophyceae</taxon>
        <taxon>Isochrysidales</taxon>
        <taxon>Noelaerhabdaceae</taxon>
        <taxon>Emiliania</taxon>
    </lineage>
</organism>
<keyword evidence="7" id="KW-0496">Mitochondrion</keyword>
<dbReference type="SUPFAM" id="SSF53335">
    <property type="entry name" value="S-adenosyl-L-methionine-dependent methyltransferases"/>
    <property type="match status" value="1"/>
</dbReference>
<evidence type="ECO:0000313" key="7">
    <source>
        <dbReference type="EMBL" id="AAP94722.1"/>
    </source>
</evidence>
<reference evidence="7" key="2">
    <citation type="journal article" date="2004" name="DNA Res.">
        <title>The complete mitochondrial genome sequence of the haptophyte Emiliania huxleyi and its relation to heterokonts.</title>
        <authorList>
            <person name="Sanchez Puerta M.V."/>
            <person name="Bachvaroff T.R."/>
            <person name="Delwiche C.F."/>
        </authorList>
    </citation>
    <scope>NUCLEOTIDE SEQUENCE</scope>
</reference>
<evidence type="ECO:0000256" key="6">
    <source>
        <dbReference type="ARBA" id="ARBA00047942"/>
    </source>
</evidence>
<evidence type="ECO:0000256" key="4">
    <source>
        <dbReference type="ARBA" id="ARBA00022679"/>
    </source>
</evidence>
<name>Q6VED0_EMIHU</name>
<dbReference type="GO" id="GO:0009307">
    <property type="term" value="P:DNA restriction-modification system"/>
    <property type="evidence" value="ECO:0007669"/>
    <property type="project" value="InterPro"/>
</dbReference>
<dbReference type="GeneID" id="2717400"/>
<dbReference type="AlphaFoldDB" id="Q6VED0"/>
<proteinExistence type="inferred from homology"/>
<sequence>MISNKRYRVTKQFYKFLNDYTKTVVDIGGTLRKKQCNKINEIITTPLTWVGNKSKVCNSIFATLPNSIVNYYEPFLGSGSVLLHVLQQQSEGKITIKSNIFASDFNKDLINFFIVLQQTPIELCSIFTNSFVSLYNNLENDEAKKKFYYDVRSDFNLNLGVFNLEQSARFLFLNKTSFGGLFRVNSKGFFNVPFGHRKKPKFPKESLLLEVHKLIKNVHFSHQRFNHQIALQKGDFFYLDPPYAKVTKTSFVNYLPDGFSNNDCLLLLEFCKRLEKEACFFTLSNSVELFNFGENYKMLQYTSNSLKGQLDQLLITNTNEQLNW</sequence>
<evidence type="ECO:0000256" key="5">
    <source>
        <dbReference type="ARBA" id="ARBA00022691"/>
    </source>
</evidence>
<dbReference type="InterPro" id="IPR012327">
    <property type="entry name" value="MeTrfase_D12"/>
</dbReference>
<dbReference type="Pfam" id="PF02086">
    <property type="entry name" value="MethyltransfD12"/>
    <property type="match status" value="1"/>
</dbReference>
<gene>
    <name evidence="7" type="primary">dam</name>
</gene>
<dbReference type="PANTHER" id="PTHR30481">
    <property type="entry name" value="DNA ADENINE METHYLASE"/>
    <property type="match status" value="1"/>
</dbReference>
<geneLocation type="mitochondrion" evidence="7"/>
<evidence type="ECO:0000256" key="3">
    <source>
        <dbReference type="ARBA" id="ARBA00022603"/>
    </source>
</evidence>
<reference evidence="7" key="1">
    <citation type="submission" date="2003-07" db="EMBL/GenBank/DDBJ databases">
        <authorList>
            <person name="Sanchez-Puerta M.V."/>
            <person name="Bachvaroff T.R."/>
            <person name="Delwiche C.F."/>
        </authorList>
    </citation>
    <scope>NUCLEOTIDE SEQUENCE</scope>
</reference>
<keyword evidence="5" id="KW-0949">S-adenosyl-L-methionine</keyword>
<dbReference type="GO" id="GO:0009007">
    <property type="term" value="F:site-specific DNA-methyltransferase (adenine-specific) activity"/>
    <property type="evidence" value="ECO:0007669"/>
    <property type="project" value="UniProtKB-EC"/>
</dbReference>
<dbReference type="PIRSF" id="PIRSF000398">
    <property type="entry name" value="M_m6A_EcoRV"/>
    <property type="match status" value="1"/>
</dbReference>
<protein>
    <recommendedName>
        <fullName evidence="2">site-specific DNA-methyltransferase (adenine-specific)</fullName>
        <ecNumber evidence="2">2.1.1.72</ecNumber>
    </recommendedName>
</protein>
<dbReference type="Gene3D" id="3.40.50.150">
    <property type="entry name" value="Vaccinia Virus protein VP39"/>
    <property type="match status" value="1"/>
</dbReference>
<dbReference type="GO" id="GO:0032259">
    <property type="term" value="P:methylation"/>
    <property type="evidence" value="ECO:0007669"/>
    <property type="project" value="UniProtKB-KW"/>
</dbReference>
<dbReference type="Gene3D" id="1.10.1020.10">
    <property type="entry name" value="Adenine-specific Methyltransferase, Domain 2"/>
    <property type="match status" value="1"/>
</dbReference>
<dbReference type="EMBL" id="AY342361">
    <property type="protein sequence ID" value="AAP94722.1"/>
    <property type="molecule type" value="Genomic_DNA"/>
</dbReference>
<dbReference type="PRINTS" id="PR00505">
    <property type="entry name" value="D12N6MTFRASE"/>
</dbReference>
<dbReference type="PANTHER" id="PTHR30481:SF3">
    <property type="entry name" value="DNA ADENINE METHYLASE"/>
    <property type="match status" value="1"/>
</dbReference>
<accession>Q6VED0</accession>
<dbReference type="NCBIfam" id="TIGR00571">
    <property type="entry name" value="dam"/>
    <property type="match status" value="1"/>
</dbReference>
<dbReference type="RefSeq" id="NP_957740.1">
    <property type="nucleotide sequence ID" value="NC_005332.1"/>
</dbReference>
<dbReference type="GO" id="GO:1904047">
    <property type="term" value="F:S-adenosyl-L-methionine binding"/>
    <property type="evidence" value="ECO:0007669"/>
    <property type="project" value="TreeGrafter"/>
</dbReference>
<dbReference type="InterPro" id="IPR029063">
    <property type="entry name" value="SAM-dependent_MTases_sf"/>
</dbReference>
<dbReference type="GO" id="GO:0043565">
    <property type="term" value="F:sequence-specific DNA binding"/>
    <property type="evidence" value="ECO:0007669"/>
    <property type="project" value="TreeGrafter"/>
</dbReference>
<evidence type="ECO:0000256" key="2">
    <source>
        <dbReference type="ARBA" id="ARBA00011900"/>
    </source>
</evidence>
<keyword evidence="3 7" id="KW-0489">Methyltransferase</keyword>
<keyword evidence="4" id="KW-0808">Transferase</keyword>
<dbReference type="InterPro" id="IPR023095">
    <property type="entry name" value="Ade_MeTrfase_dom_2"/>
</dbReference>
<evidence type="ECO:0000256" key="1">
    <source>
        <dbReference type="ARBA" id="ARBA00006594"/>
    </source>
</evidence>
<dbReference type="InterPro" id="IPR012263">
    <property type="entry name" value="M_m6A_EcoRV"/>
</dbReference>
<comment type="similarity">
    <text evidence="1">Belongs to the N(4)/N(6)-methyltransferase family.</text>
</comment>
<dbReference type="EC" id="2.1.1.72" evidence="2"/>
<comment type="catalytic activity">
    <reaction evidence="6">
        <text>a 2'-deoxyadenosine in DNA + S-adenosyl-L-methionine = an N(6)-methyl-2'-deoxyadenosine in DNA + S-adenosyl-L-homocysteine + H(+)</text>
        <dbReference type="Rhea" id="RHEA:15197"/>
        <dbReference type="Rhea" id="RHEA-COMP:12418"/>
        <dbReference type="Rhea" id="RHEA-COMP:12419"/>
        <dbReference type="ChEBI" id="CHEBI:15378"/>
        <dbReference type="ChEBI" id="CHEBI:57856"/>
        <dbReference type="ChEBI" id="CHEBI:59789"/>
        <dbReference type="ChEBI" id="CHEBI:90615"/>
        <dbReference type="ChEBI" id="CHEBI:90616"/>
        <dbReference type="EC" id="2.1.1.72"/>
    </reaction>
</comment>
<dbReference type="GO" id="GO:0006298">
    <property type="term" value="P:mismatch repair"/>
    <property type="evidence" value="ECO:0007669"/>
    <property type="project" value="TreeGrafter"/>
</dbReference>